<proteinExistence type="predicted"/>
<dbReference type="InterPro" id="IPR050708">
    <property type="entry name" value="T6SS_VgrG/RHS"/>
</dbReference>
<dbReference type="Proteomes" id="UP000572407">
    <property type="component" value="Unassembled WGS sequence"/>
</dbReference>
<name>A0A7V8ZUW7_9PSED</name>
<dbReference type="PANTHER" id="PTHR32305:SF15">
    <property type="entry name" value="PROTEIN RHSA-RELATED"/>
    <property type="match status" value="1"/>
</dbReference>
<comment type="caution">
    <text evidence="1">The sequence shown here is derived from an EMBL/GenBank/DDBJ whole genome shotgun (WGS) entry which is preliminary data.</text>
</comment>
<dbReference type="EMBL" id="VDLV01000044">
    <property type="protein sequence ID" value="MBA1380506.1"/>
    <property type="molecule type" value="Genomic_DNA"/>
</dbReference>
<dbReference type="PANTHER" id="PTHR32305">
    <property type="match status" value="1"/>
</dbReference>
<organism evidence="1 2">
    <name type="scientific">Pseudomonas brassicacearum subsp. neoaurantiaca</name>
    <dbReference type="NCBI Taxonomy" id="494916"/>
    <lineage>
        <taxon>Bacteria</taxon>
        <taxon>Pseudomonadati</taxon>
        <taxon>Pseudomonadota</taxon>
        <taxon>Gammaproteobacteria</taxon>
        <taxon>Pseudomonadales</taxon>
        <taxon>Pseudomonadaceae</taxon>
        <taxon>Pseudomonas</taxon>
    </lineage>
</organism>
<accession>A0A7V8ZUW7</accession>
<dbReference type="Gene3D" id="2.180.10.10">
    <property type="entry name" value="RHS repeat-associated core"/>
    <property type="match status" value="1"/>
</dbReference>
<sequence>MHAKTPTVSVQDARGLGIASVAYFRNDPATMPEARIHRHIHDVAGHAVLNYDPRLFKLLETEPDVRPNLRTVFSLTGAALFTDNVDAGYRLAFLGLAGQHLVGWDSLHTQAQTEYDTLLRPVRTIEQAQGSHARKNAFYAYGGNAPELASRNQCGRLIRHDDDAGTVLFNQYALTGGVVSQTRHFLQELNEPDWPIDEADRDLLNETGIGATARIAYNALGNAILQADAQDNIQQSDLDIAGQLRQVRLKLAGQTHETSLLNDIRYDVNGNVERQTAGNGVVSEAVYDPRDGRLMNVKAGLVGQPPLQDLAYGYDRVGNILSIRDATRDTRFFRNQKIEPVQSYVYDSLYQLIKATGWQRIGSHNGPQEPVFVSPPDPGQLENYRQVYSYDDGGNLTTLVHTAASHGWTQRTTISKYSNRALEQKADGSLPDEDEITAGFDANGNRTQLLAGQDLTWSLSNRLRQVDQVVREDAPNDSEIYVYDGTGQRKRKVRLTYTALTRTHEVRYLPSLEIRTSPSEEVHVISVQAGRCAVQVLHWKSGSPHADQYHYNLTNHLGSSTLELDDRANLVSEEMYYPYGGTSWWAGPDKVQASYKTRRYSGQERDATGLYYYGQRYYAPWLGRWINADPAGTVDGLNLFRFVQNNPVTFLDSDGQITEEAIAAFNHALTRGEAWKELGATSNPFMAFQKLSKYNITRLETKLEEHIDLENADKFFLGPFNAKPFHIVHFSNQDLRQEDNVVELFSRKQLLNRGLAFSTENTHEDDLEELATDDFVFFSLEASQKPVKPSSRFGDQRYRTPLSALQDSGQLETSMLQTLDILQPGMRPKEAPPWVEDKYDYTVDFAMRDGADENTQRLRAMFVGEDMIRGMGINVMIDVLTYAETPSDTLIDIPAETLMNSLYRPQVLVPNTVKLQPHQYVYKKTG</sequence>
<gene>
    <name evidence="1" type="ORF">FHK92_22325</name>
</gene>
<dbReference type="RefSeq" id="WP_181289848.1">
    <property type="nucleotide sequence ID" value="NZ_VDLV01000044.1"/>
</dbReference>
<protein>
    <submittedName>
        <fullName evidence="1">RHS repeat-associated core domain-containing protein</fullName>
    </submittedName>
</protein>
<dbReference type="AlphaFoldDB" id="A0A7V8ZUW7"/>
<evidence type="ECO:0000313" key="2">
    <source>
        <dbReference type="Proteomes" id="UP000572407"/>
    </source>
</evidence>
<dbReference type="InterPro" id="IPR022385">
    <property type="entry name" value="Rhs_assc_core"/>
</dbReference>
<reference evidence="1 2" key="1">
    <citation type="submission" date="2019-06" db="EMBL/GenBank/DDBJ databases">
        <title>Analysis of the biodiversity of Brassica napus bacterial endophytes for the selection of potential efficient biofertilizers for rapeseed crops.</title>
        <authorList>
            <person name="Jimenez-Gomez A."/>
            <person name="Saati-Santamaria Z."/>
            <person name="Menendez E."/>
            <person name="Rivas R."/>
            <person name="Mateos P.F."/>
            <person name="Velazquez E."/>
            <person name="Garcia-Fraile P."/>
        </authorList>
    </citation>
    <scope>NUCLEOTIDE SEQUENCE [LARGE SCALE GENOMIC DNA]</scope>
    <source>
        <strain evidence="1 2">CDVBN10</strain>
    </source>
</reference>
<evidence type="ECO:0000313" key="1">
    <source>
        <dbReference type="EMBL" id="MBA1380506.1"/>
    </source>
</evidence>
<dbReference type="NCBIfam" id="TIGR03696">
    <property type="entry name" value="Rhs_assc_core"/>
    <property type="match status" value="1"/>
</dbReference>